<dbReference type="Pfam" id="PF20329">
    <property type="entry name" value="DUF6624"/>
    <property type="match status" value="1"/>
</dbReference>
<accession>A0A2W5E9V8</accession>
<organism evidence="1 2">
    <name type="scientific">Pseudopedobacter saltans</name>
    <dbReference type="NCBI Taxonomy" id="151895"/>
    <lineage>
        <taxon>Bacteria</taxon>
        <taxon>Pseudomonadati</taxon>
        <taxon>Bacteroidota</taxon>
        <taxon>Sphingobacteriia</taxon>
        <taxon>Sphingobacteriales</taxon>
        <taxon>Sphingobacteriaceae</taxon>
        <taxon>Pseudopedobacter</taxon>
    </lineage>
</organism>
<dbReference type="InterPro" id="IPR046732">
    <property type="entry name" value="DUF6624"/>
</dbReference>
<gene>
    <name evidence="1" type="ORF">DI598_18930</name>
</gene>
<sequence>MDTKGWLGADKIGKKGNQTLFLVIQHSDKATQEKYLPMMREAVKEGKAQPDNLALLEDRVALKQGKPQIYGSQVGSDSTGKYFVFPLLDPENVDKRRAEVGLPPLSDYLSYWQATWDIADYKKNLPYYEKLQKRYWSGN</sequence>
<proteinExistence type="predicted"/>
<evidence type="ECO:0000313" key="2">
    <source>
        <dbReference type="Proteomes" id="UP000249645"/>
    </source>
</evidence>
<dbReference type="EMBL" id="QFOI01000570">
    <property type="protein sequence ID" value="PZP40871.1"/>
    <property type="molecule type" value="Genomic_DNA"/>
</dbReference>
<protein>
    <submittedName>
        <fullName evidence="1">Uncharacterized protein</fullName>
    </submittedName>
</protein>
<dbReference type="AlphaFoldDB" id="A0A2W5E9V8"/>
<comment type="caution">
    <text evidence="1">The sequence shown here is derived from an EMBL/GenBank/DDBJ whole genome shotgun (WGS) entry which is preliminary data.</text>
</comment>
<reference evidence="1 2" key="1">
    <citation type="submission" date="2017-11" db="EMBL/GenBank/DDBJ databases">
        <title>Infants hospitalized years apart are colonized by the same room-sourced microbial strains.</title>
        <authorList>
            <person name="Brooks B."/>
            <person name="Olm M.R."/>
            <person name="Firek B.A."/>
            <person name="Baker R."/>
            <person name="Thomas B.C."/>
            <person name="Morowitz M.J."/>
            <person name="Banfield J.F."/>
        </authorList>
    </citation>
    <scope>NUCLEOTIDE SEQUENCE [LARGE SCALE GENOMIC DNA]</scope>
    <source>
        <strain evidence="1">S2_009_000_R2_76</strain>
    </source>
</reference>
<evidence type="ECO:0000313" key="1">
    <source>
        <dbReference type="EMBL" id="PZP40871.1"/>
    </source>
</evidence>
<name>A0A2W5E9V8_9SPHI</name>
<dbReference type="Proteomes" id="UP000249645">
    <property type="component" value="Unassembled WGS sequence"/>
</dbReference>